<dbReference type="GO" id="GO:1990904">
    <property type="term" value="C:ribonucleoprotein complex"/>
    <property type="evidence" value="ECO:0007669"/>
    <property type="project" value="UniProtKB-KW"/>
</dbReference>
<protein>
    <recommendedName>
        <fullName evidence="6 7">Large ribosomal subunit protein bL9</fullName>
    </recommendedName>
</protein>
<dbReference type="EMBL" id="MGJN01000007">
    <property type="protein sequence ID" value="OGN07305.1"/>
    <property type="molecule type" value="Genomic_DNA"/>
</dbReference>
<dbReference type="NCBIfam" id="TIGR00158">
    <property type="entry name" value="L9"/>
    <property type="match status" value="1"/>
</dbReference>
<evidence type="ECO:0000256" key="5">
    <source>
        <dbReference type="ARBA" id="ARBA00023274"/>
    </source>
</evidence>
<evidence type="ECO:0000256" key="6">
    <source>
        <dbReference type="ARBA" id="ARBA00035292"/>
    </source>
</evidence>
<dbReference type="AlphaFoldDB" id="A0A1F8F2D8"/>
<gene>
    <name evidence="7" type="primary">rplI</name>
    <name evidence="9" type="ORF">A3B86_00940</name>
</gene>
<dbReference type="InterPro" id="IPR020069">
    <property type="entry name" value="Ribosomal_bL9_C"/>
</dbReference>
<dbReference type="GO" id="GO:0005840">
    <property type="term" value="C:ribosome"/>
    <property type="evidence" value="ECO:0007669"/>
    <property type="project" value="UniProtKB-KW"/>
</dbReference>
<sequence>MRVILLQNIKGVGRMGDIKNVADGYGRNFLIGRGLAKLATEGTIKEADALKKKAEAGEKVAHDKAKEVAEKTKDIVLEFTKKTSKAGKLFASVTKEEIAEDISKAVGGKIEADAINLREHGEHIKQEGEHMIEVELAPDIKVELKVIVKGE</sequence>
<dbReference type="SUPFAM" id="SSF55658">
    <property type="entry name" value="L9 N-domain-like"/>
    <property type="match status" value="1"/>
</dbReference>
<name>A0A1F8F2D8_9BACT</name>
<evidence type="ECO:0000313" key="10">
    <source>
        <dbReference type="Proteomes" id="UP000176834"/>
    </source>
</evidence>
<dbReference type="Proteomes" id="UP000176834">
    <property type="component" value="Unassembled WGS sequence"/>
</dbReference>
<dbReference type="GO" id="GO:0019843">
    <property type="term" value="F:rRNA binding"/>
    <property type="evidence" value="ECO:0007669"/>
    <property type="project" value="UniProtKB-UniRule"/>
</dbReference>
<evidence type="ECO:0000256" key="4">
    <source>
        <dbReference type="ARBA" id="ARBA00022980"/>
    </source>
</evidence>
<proteinExistence type="inferred from homology"/>
<dbReference type="Gene3D" id="3.40.5.10">
    <property type="entry name" value="Ribosomal protein L9, N-terminal domain"/>
    <property type="match status" value="1"/>
</dbReference>
<dbReference type="InterPro" id="IPR020070">
    <property type="entry name" value="Ribosomal_bL9_N"/>
</dbReference>
<feature type="domain" description="Ribosomal protein L9" evidence="8">
    <location>
        <begin position="13"/>
        <end position="40"/>
    </location>
</feature>
<evidence type="ECO:0000256" key="1">
    <source>
        <dbReference type="ARBA" id="ARBA00010605"/>
    </source>
</evidence>
<dbReference type="InterPro" id="IPR020594">
    <property type="entry name" value="Ribosomal_bL9_bac/chp"/>
</dbReference>
<dbReference type="InterPro" id="IPR000244">
    <property type="entry name" value="Ribosomal_bL9"/>
</dbReference>
<comment type="function">
    <text evidence="7">Binds to the 23S rRNA.</text>
</comment>
<dbReference type="GO" id="GO:0003735">
    <property type="term" value="F:structural constituent of ribosome"/>
    <property type="evidence" value="ECO:0007669"/>
    <property type="project" value="InterPro"/>
</dbReference>
<dbReference type="InterPro" id="IPR036791">
    <property type="entry name" value="Ribosomal_bL9_C_sf"/>
</dbReference>
<dbReference type="GO" id="GO:0006412">
    <property type="term" value="P:translation"/>
    <property type="evidence" value="ECO:0007669"/>
    <property type="project" value="UniProtKB-UniRule"/>
</dbReference>
<keyword evidence="5 7" id="KW-0687">Ribonucleoprotein</keyword>
<dbReference type="InterPro" id="IPR009027">
    <property type="entry name" value="Ribosomal_bL9/RNase_H1_N"/>
</dbReference>
<keyword evidence="4 7" id="KW-0689">Ribosomal protein</keyword>
<dbReference type="InterPro" id="IPR036935">
    <property type="entry name" value="Ribosomal_bL9_N_sf"/>
</dbReference>
<comment type="caution">
    <text evidence="9">The sequence shown here is derived from an EMBL/GenBank/DDBJ whole genome shotgun (WGS) entry which is preliminary data.</text>
</comment>
<keyword evidence="3 7" id="KW-0694">RNA-binding</keyword>
<evidence type="ECO:0000256" key="7">
    <source>
        <dbReference type="HAMAP-Rule" id="MF_00503"/>
    </source>
</evidence>
<dbReference type="Pfam" id="PF01281">
    <property type="entry name" value="Ribosomal_L9_N"/>
    <property type="match status" value="1"/>
</dbReference>
<dbReference type="HAMAP" id="MF_00503">
    <property type="entry name" value="Ribosomal_bL9"/>
    <property type="match status" value="1"/>
</dbReference>
<comment type="similarity">
    <text evidence="1 7">Belongs to the bacterial ribosomal protein bL9 family.</text>
</comment>
<evidence type="ECO:0000259" key="8">
    <source>
        <dbReference type="PROSITE" id="PS00651"/>
    </source>
</evidence>
<accession>A0A1F8F2D8</accession>
<dbReference type="Gene3D" id="3.10.430.100">
    <property type="entry name" value="Ribosomal protein L9, C-terminal domain"/>
    <property type="match status" value="1"/>
</dbReference>
<keyword evidence="2 7" id="KW-0699">rRNA-binding</keyword>
<dbReference type="SUPFAM" id="SSF55653">
    <property type="entry name" value="Ribosomal protein L9 C-domain"/>
    <property type="match status" value="1"/>
</dbReference>
<reference evidence="9 10" key="1">
    <citation type="journal article" date="2016" name="Nat. Commun.">
        <title>Thousands of microbial genomes shed light on interconnected biogeochemical processes in an aquifer system.</title>
        <authorList>
            <person name="Anantharaman K."/>
            <person name="Brown C.T."/>
            <person name="Hug L.A."/>
            <person name="Sharon I."/>
            <person name="Castelle C.J."/>
            <person name="Probst A.J."/>
            <person name="Thomas B.C."/>
            <person name="Singh A."/>
            <person name="Wilkins M.J."/>
            <person name="Karaoz U."/>
            <person name="Brodie E.L."/>
            <person name="Williams K.H."/>
            <person name="Hubbard S.S."/>
            <person name="Banfield J.F."/>
        </authorList>
    </citation>
    <scope>NUCLEOTIDE SEQUENCE [LARGE SCALE GENOMIC DNA]</scope>
</reference>
<dbReference type="PANTHER" id="PTHR21368">
    <property type="entry name" value="50S RIBOSOMAL PROTEIN L9"/>
    <property type="match status" value="1"/>
</dbReference>
<dbReference type="PROSITE" id="PS00651">
    <property type="entry name" value="RIBOSOMAL_L9"/>
    <property type="match status" value="1"/>
</dbReference>
<evidence type="ECO:0000256" key="3">
    <source>
        <dbReference type="ARBA" id="ARBA00022884"/>
    </source>
</evidence>
<evidence type="ECO:0000256" key="2">
    <source>
        <dbReference type="ARBA" id="ARBA00022730"/>
    </source>
</evidence>
<organism evidence="9 10">
    <name type="scientific">Candidatus Yanofskybacteria bacterium RIFCSPHIGHO2_02_FULL_38_22b</name>
    <dbReference type="NCBI Taxonomy" id="1802673"/>
    <lineage>
        <taxon>Bacteria</taxon>
        <taxon>Candidatus Yanofskyibacteriota</taxon>
    </lineage>
</organism>
<dbReference type="Pfam" id="PF03948">
    <property type="entry name" value="Ribosomal_L9_C"/>
    <property type="match status" value="1"/>
</dbReference>
<evidence type="ECO:0000313" key="9">
    <source>
        <dbReference type="EMBL" id="OGN07305.1"/>
    </source>
</evidence>